<accession>A0A556CAN5</accession>
<dbReference type="InterPro" id="IPR038153">
    <property type="entry name" value="EvaA-like_sf"/>
</dbReference>
<dbReference type="EMBL" id="VLTK01000009">
    <property type="protein sequence ID" value="TSI14098.1"/>
    <property type="molecule type" value="Genomic_DNA"/>
</dbReference>
<evidence type="ECO:0000313" key="3">
    <source>
        <dbReference type="Proteomes" id="UP000316406"/>
    </source>
</evidence>
<dbReference type="GO" id="GO:0016829">
    <property type="term" value="F:lyase activity"/>
    <property type="evidence" value="ECO:0007669"/>
    <property type="project" value="InterPro"/>
</dbReference>
<feature type="domain" description="dTDP-4-dehydro-6-deoxy-alpha-D-glucopyranose 2,3-dehydratase" evidence="1">
    <location>
        <begin position="305"/>
        <end position="490"/>
    </location>
</feature>
<gene>
    <name evidence="2" type="ORF">FO013_15210</name>
</gene>
<dbReference type="InterPro" id="IPR005212">
    <property type="entry name" value="EvaA-like"/>
</dbReference>
<dbReference type="OrthoDB" id="9814961at2"/>
<organism evidence="2 3">
    <name type="scientific">Brevibacterium aurantiacum</name>
    <dbReference type="NCBI Taxonomy" id="273384"/>
    <lineage>
        <taxon>Bacteria</taxon>
        <taxon>Bacillati</taxon>
        <taxon>Actinomycetota</taxon>
        <taxon>Actinomycetes</taxon>
        <taxon>Micrococcales</taxon>
        <taxon>Brevibacteriaceae</taxon>
        <taxon>Brevibacterium</taxon>
    </lineage>
</organism>
<dbReference type="Pfam" id="PF03559">
    <property type="entry name" value="Hexose_dehydrat"/>
    <property type="match status" value="2"/>
</dbReference>
<feature type="domain" description="dTDP-4-dehydro-6-deoxy-alpha-D-glucopyranose 2,3-dehydratase" evidence="1">
    <location>
        <begin position="73"/>
        <end position="274"/>
    </location>
</feature>
<proteinExistence type="predicted"/>
<dbReference type="Gene3D" id="3.90.79.40">
    <property type="entry name" value="EvaA sugar 2,3-dehydratase subunit"/>
    <property type="match status" value="2"/>
</dbReference>
<dbReference type="Proteomes" id="UP000316406">
    <property type="component" value="Unassembled WGS sequence"/>
</dbReference>
<evidence type="ECO:0000313" key="2">
    <source>
        <dbReference type="EMBL" id="TSI14098.1"/>
    </source>
</evidence>
<keyword evidence="3" id="KW-1185">Reference proteome</keyword>
<reference evidence="2 3" key="1">
    <citation type="submission" date="2019-07" db="EMBL/GenBank/DDBJ databases">
        <title>Draft genome sequence of Brevibacterium aurantiacum XU54 isolated from Xinjiang China.</title>
        <authorList>
            <person name="Xu X."/>
        </authorList>
    </citation>
    <scope>NUCLEOTIDE SEQUENCE [LARGE SCALE GENOMIC DNA]</scope>
    <source>
        <strain evidence="2 3">XU54</strain>
    </source>
</reference>
<evidence type="ECO:0000259" key="1">
    <source>
        <dbReference type="Pfam" id="PF03559"/>
    </source>
</evidence>
<protein>
    <recommendedName>
        <fullName evidence="1">dTDP-4-dehydro-6-deoxy-alpha-D-glucopyranose 2,3-dehydratase domain-containing protein</fullName>
    </recommendedName>
</protein>
<dbReference type="AlphaFoldDB" id="A0A556CAN5"/>
<name>A0A556CAN5_BREAU</name>
<sequence>MPSPARCPGKTMSSTRACLKPLARHLPCPSPPAEGSLASPAIAAHSKPRNTFVEKSHGRCSPMRCIKTLGHLHSQCARHRAVTNASGLPTALSDLRKWRLSADGALEHESGRFFRVIGANTAPEYLTAGPHEHPMLDQPEIGMLCLFLTEINNEPYGLIAFKFEPGTPEGIEVAPSFQATKSNYEGAHGGSAVPGQDIAFSDRHPTLADAIQREQEAWFLGKVNRNRVIMLPSDDAEPLNSLIPDSYWVPLRILLQGLLVDNLLNMDLRSILSMIAVDNTLGRVLTSQQIRSTAESIRSRLGKPMSTQSRSLLELPGWTYNSSLVGPCSNSATIVGRRVRVETREVAEWDQPFLSPRLKAQCTLVARRDETGRSWEVALIPRRRLGSTRGSTLEATIQRHHRTHGDGDNLSEDCLHELVSAADKVVSADHAEEGGRFYHAQTQYQVVLLGRTELRATTDQWQWTHLDIANALIADGDCLSVEARTCIAMLTAAIAPTGGDHK</sequence>
<comment type="caution">
    <text evidence="2">The sequence shown here is derived from an EMBL/GenBank/DDBJ whole genome shotgun (WGS) entry which is preliminary data.</text>
</comment>